<feature type="region of interest" description="Disordered" evidence="1">
    <location>
        <begin position="224"/>
        <end position="260"/>
    </location>
</feature>
<gene>
    <name evidence="3" type="ORF">Taro_013452</name>
</gene>
<dbReference type="AlphaFoldDB" id="A0A843UBN1"/>
<feature type="region of interest" description="Disordered" evidence="1">
    <location>
        <begin position="660"/>
        <end position="691"/>
    </location>
</feature>
<dbReference type="OrthoDB" id="629492at2759"/>
<evidence type="ECO:0000313" key="3">
    <source>
        <dbReference type="EMBL" id="MQL81008.1"/>
    </source>
</evidence>
<evidence type="ECO:0000256" key="1">
    <source>
        <dbReference type="SAM" id="MobiDB-lite"/>
    </source>
</evidence>
<dbReference type="EMBL" id="NMUH01000540">
    <property type="protein sequence ID" value="MQL81008.1"/>
    <property type="molecule type" value="Genomic_DNA"/>
</dbReference>
<feature type="region of interest" description="Disordered" evidence="1">
    <location>
        <begin position="814"/>
        <end position="834"/>
    </location>
</feature>
<dbReference type="InterPro" id="IPR051195">
    <property type="entry name" value="Fungal_stress_NST1"/>
</dbReference>
<protein>
    <submittedName>
        <fullName evidence="3">Uncharacterized protein</fullName>
    </submittedName>
</protein>
<proteinExistence type="predicted"/>
<sequence length="834" mass="93024">MCILCVVQKWSRRVVSMLPWLVIPLIGLWALSQLLPPGLRFEITSPRLACVLVLLGTLFWYEIVLPQLSAYWARRSARIRERQRIQAIELQKLRKTATRRCRNCLTPYRDQNPGGGKFMCSYCGHVSKRPVLDIPGSPGSPGIISNLVKKNSWFCGQEYTAESSGNWVSSVPRYWVNGNKEHCVTEQPYSGAAVFTWKLLSSFFSCVRWFSRKVLRLGSYVDDGSSDADNKGLVGKGDNGGNCPESKGEKARRKAEEKRQARLEREMLEEEERKQKEEIARLVQERRKLRDEKLEAEKEKMKSLAPDGEKDVKKESEKRKQDRRKEKDKGSSKRTSDGEDLEKRTNKETEKKHECDKKGENEKRDSCKPTTENRKMHMEAVHSVNGAANKYKYFDRIRGTFLSSSRGFHGTAFFGKGSHNLTAPLTKSAKPIGGFVDHTQSSVNRREGHAGGQVIGKALLNGDMKAPGATFPQPVASDLQSQTTTLKKPWHHLFTRSSVVSPCSDINAGKRLDQIGQTEGLVSQLPDQKLQNHLLHNQLQLGQPLAFSAYPLMNGSMVGNSVSPLFADSRFPIGGDPDHKFTTEEAELFEDPCYVPDPVSLLGPVSESLDDFSGDPGTGFLADYGLEPPHILKNVPESAETNKPLPIESPMSKLRISGEKHIASGPSTPKSRDQGASPGGESRDVNDQGTWQMWGTPLCQDGRDLVGVPISWFLPLSQKMNNNEEIIHPSIHNPMVSHAMNDINILQSTGNQSQTVHVGNQNGGTFSPFTPILTKNDPWLQRTVFHPLSGDSEKHFPSFDFHENVTPAETAYENPKTSAASHPINQYPASCWSN</sequence>
<evidence type="ECO:0000256" key="2">
    <source>
        <dbReference type="SAM" id="Phobius"/>
    </source>
</evidence>
<feature type="transmembrane region" description="Helical" evidence="2">
    <location>
        <begin position="17"/>
        <end position="36"/>
    </location>
</feature>
<feature type="compositionally biased region" description="Polar residues" evidence="1">
    <location>
        <begin position="815"/>
        <end position="834"/>
    </location>
</feature>
<reference evidence="3" key="1">
    <citation type="submission" date="2017-07" db="EMBL/GenBank/DDBJ databases">
        <title>Taro Niue Genome Assembly and Annotation.</title>
        <authorList>
            <person name="Atibalentja N."/>
            <person name="Keating K."/>
            <person name="Fields C.J."/>
        </authorList>
    </citation>
    <scope>NUCLEOTIDE SEQUENCE</scope>
    <source>
        <strain evidence="3">Niue_2</strain>
        <tissue evidence="3">Leaf</tissue>
    </source>
</reference>
<dbReference type="PANTHER" id="PTHR31780">
    <property type="entry name" value="STRESS RESPONSE PROTEIN NST1-RELATED"/>
    <property type="match status" value="1"/>
</dbReference>
<dbReference type="Proteomes" id="UP000652761">
    <property type="component" value="Unassembled WGS sequence"/>
</dbReference>
<accession>A0A843UBN1</accession>
<keyword evidence="2" id="KW-0812">Transmembrane</keyword>
<evidence type="ECO:0000313" key="4">
    <source>
        <dbReference type="Proteomes" id="UP000652761"/>
    </source>
</evidence>
<feature type="compositionally biased region" description="Basic and acidic residues" evidence="1">
    <location>
        <begin position="246"/>
        <end position="260"/>
    </location>
</feature>
<keyword evidence="2" id="KW-0472">Membrane</keyword>
<dbReference type="PANTHER" id="PTHR31780:SF15">
    <property type="entry name" value="STRESS RESPONSE NST1-LIKE PROTEIN"/>
    <property type="match status" value="1"/>
</dbReference>
<name>A0A843UBN1_COLES</name>
<comment type="caution">
    <text evidence="3">The sequence shown here is derived from an EMBL/GenBank/DDBJ whole genome shotgun (WGS) entry which is preliminary data.</text>
</comment>
<feature type="region of interest" description="Disordered" evidence="1">
    <location>
        <begin position="294"/>
        <end position="374"/>
    </location>
</feature>
<organism evidence="3 4">
    <name type="scientific">Colocasia esculenta</name>
    <name type="common">Wild taro</name>
    <name type="synonym">Arum esculentum</name>
    <dbReference type="NCBI Taxonomy" id="4460"/>
    <lineage>
        <taxon>Eukaryota</taxon>
        <taxon>Viridiplantae</taxon>
        <taxon>Streptophyta</taxon>
        <taxon>Embryophyta</taxon>
        <taxon>Tracheophyta</taxon>
        <taxon>Spermatophyta</taxon>
        <taxon>Magnoliopsida</taxon>
        <taxon>Liliopsida</taxon>
        <taxon>Araceae</taxon>
        <taxon>Aroideae</taxon>
        <taxon>Colocasieae</taxon>
        <taxon>Colocasia</taxon>
    </lineage>
</organism>
<keyword evidence="4" id="KW-1185">Reference proteome</keyword>
<keyword evidence="2" id="KW-1133">Transmembrane helix</keyword>